<dbReference type="EMBL" id="UINC01001076">
    <property type="protein sequence ID" value="SUZ69949.1"/>
    <property type="molecule type" value="Genomic_DNA"/>
</dbReference>
<dbReference type="Pfam" id="PF11578">
    <property type="entry name" value="DUF3237"/>
    <property type="match status" value="1"/>
</dbReference>
<dbReference type="HAMAP" id="MF_00775">
    <property type="entry name" value="UPF0311"/>
    <property type="match status" value="1"/>
</dbReference>
<protein>
    <submittedName>
        <fullName evidence="1">Uncharacterized protein</fullName>
    </submittedName>
</protein>
<reference evidence="1" key="1">
    <citation type="submission" date="2018-05" db="EMBL/GenBank/DDBJ databases">
        <authorList>
            <person name="Lanie J.A."/>
            <person name="Ng W.-L."/>
            <person name="Kazmierczak K.M."/>
            <person name="Andrzejewski T.M."/>
            <person name="Davidsen T.M."/>
            <person name="Wayne K.J."/>
            <person name="Tettelin H."/>
            <person name="Glass J.I."/>
            <person name="Rusch D."/>
            <person name="Podicherti R."/>
            <person name="Tsui H.-C.T."/>
            <person name="Winkler M.E."/>
        </authorList>
    </citation>
    <scope>NUCLEOTIDE SEQUENCE</scope>
</reference>
<sequence>MSDTKRLFSRPTFSRICAIALAAASIGFVQTASAQTAASDLESEFFLELLLDVDPQLDAGPTSIAPVTGGTFGGPEIQGTVHPGGADWITQVAGHSSLDVRITLETDDGELIYMSYTGIVSAGAGGLYWRVRPIFHTASEKYDWLNHTVFVGKNKQVAGKVAYDIFRIL</sequence>
<proteinExistence type="inferred from homology"/>
<dbReference type="PANTHER" id="PTHR37315">
    <property type="entry name" value="UPF0311 PROTEIN BLR7842"/>
    <property type="match status" value="1"/>
</dbReference>
<evidence type="ECO:0000313" key="1">
    <source>
        <dbReference type="EMBL" id="SUZ69949.1"/>
    </source>
</evidence>
<name>A0A381PVH7_9ZZZZ</name>
<accession>A0A381PVH7</accession>
<gene>
    <name evidence="1" type="ORF">METZ01_LOCUS22803</name>
</gene>
<dbReference type="AlphaFoldDB" id="A0A381PVH7"/>
<organism evidence="1">
    <name type="scientific">marine metagenome</name>
    <dbReference type="NCBI Taxonomy" id="408172"/>
    <lineage>
        <taxon>unclassified sequences</taxon>
        <taxon>metagenomes</taxon>
        <taxon>ecological metagenomes</taxon>
    </lineage>
</organism>
<dbReference type="PANTHER" id="PTHR37315:SF1">
    <property type="entry name" value="UPF0311 PROTEIN BLR7842"/>
    <property type="match status" value="1"/>
</dbReference>
<dbReference type="InterPro" id="IPR020915">
    <property type="entry name" value="UPF0311"/>
</dbReference>
<dbReference type="Gene3D" id="2.40.160.20">
    <property type="match status" value="1"/>
</dbReference>